<organism evidence="1 2">
    <name type="scientific">Candidatus Mailhella merdigallinarum</name>
    <dbReference type="NCBI Taxonomy" id="2838658"/>
    <lineage>
        <taxon>Bacteria</taxon>
        <taxon>Pseudomonadati</taxon>
        <taxon>Thermodesulfobacteriota</taxon>
        <taxon>Desulfovibrionia</taxon>
        <taxon>Desulfovibrionales</taxon>
        <taxon>Desulfovibrionaceae</taxon>
        <taxon>Mailhella</taxon>
    </lineage>
</organism>
<dbReference type="EMBL" id="DXAN01000026">
    <property type="protein sequence ID" value="HJA09210.1"/>
    <property type="molecule type" value="Genomic_DNA"/>
</dbReference>
<accession>A0A9D2KLG5</accession>
<protein>
    <submittedName>
        <fullName evidence="1">Uncharacterized protein</fullName>
    </submittedName>
</protein>
<gene>
    <name evidence="1" type="ORF">H9962_08495</name>
</gene>
<reference evidence="1" key="2">
    <citation type="submission" date="2021-04" db="EMBL/GenBank/DDBJ databases">
        <authorList>
            <person name="Gilroy R."/>
        </authorList>
    </citation>
    <scope>NUCLEOTIDE SEQUENCE</scope>
    <source>
        <strain evidence="1">CHK186-16707</strain>
    </source>
</reference>
<dbReference type="Proteomes" id="UP000824225">
    <property type="component" value="Unassembled WGS sequence"/>
</dbReference>
<name>A0A9D2KLG5_9BACT</name>
<proteinExistence type="predicted"/>
<sequence>MKPSFSSHVCPGDFVMFEHGKFDFKVRLEFDDISTPYDFDCYDKFDIERWKNGEWFYGGLVVSAWYNGFQLSEHITSLWGIECNFVNNNHLTECAGELLEEAIEEAMEFLKNARAKLAA</sequence>
<comment type="caution">
    <text evidence="1">The sequence shown here is derived from an EMBL/GenBank/DDBJ whole genome shotgun (WGS) entry which is preliminary data.</text>
</comment>
<evidence type="ECO:0000313" key="2">
    <source>
        <dbReference type="Proteomes" id="UP000824225"/>
    </source>
</evidence>
<dbReference type="AlphaFoldDB" id="A0A9D2KLG5"/>
<evidence type="ECO:0000313" key="1">
    <source>
        <dbReference type="EMBL" id="HJA09210.1"/>
    </source>
</evidence>
<reference evidence="1" key="1">
    <citation type="journal article" date="2021" name="PeerJ">
        <title>Extensive microbial diversity within the chicken gut microbiome revealed by metagenomics and culture.</title>
        <authorList>
            <person name="Gilroy R."/>
            <person name="Ravi A."/>
            <person name="Getino M."/>
            <person name="Pursley I."/>
            <person name="Horton D.L."/>
            <person name="Alikhan N.F."/>
            <person name="Baker D."/>
            <person name="Gharbi K."/>
            <person name="Hall N."/>
            <person name="Watson M."/>
            <person name="Adriaenssens E.M."/>
            <person name="Foster-Nyarko E."/>
            <person name="Jarju S."/>
            <person name="Secka A."/>
            <person name="Antonio M."/>
            <person name="Oren A."/>
            <person name="Chaudhuri R.R."/>
            <person name="La Ragione R."/>
            <person name="Hildebrand F."/>
            <person name="Pallen M.J."/>
        </authorList>
    </citation>
    <scope>NUCLEOTIDE SEQUENCE</scope>
    <source>
        <strain evidence="1">CHK186-16707</strain>
    </source>
</reference>